<dbReference type="Proteomes" id="UP000077202">
    <property type="component" value="Unassembled WGS sequence"/>
</dbReference>
<gene>
    <name evidence="3" type="ORF">AXG93_855s1050</name>
</gene>
<accession>A0A176VZ83</accession>
<dbReference type="PANTHER" id="PTHR48267">
    <property type="entry name" value="CUPREDOXIN SUPERFAMILY PROTEIN"/>
    <property type="match status" value="1"/>
</dbReference>
<proteinExistence type="inferred from homology"/>
<protein>
    <recommendedName>
        <fullName evidence="2">Plastocyanin-like domain-containing protein</fullName>
    </recommendedName>
</protein>
<feature type="domain" description="Plastocyanin-like" evidence="2">
    <location>
        <begin position="466"/>
        <end position="601"/>
    </location>
</feature>
<keyword evidence="4" id="KW-1185">Reference proteome</keyword>
<dbReference type="SUPFAM" id="SSF49503">
    <property type="entry name" value="Cupredoxins"/>
    <property type="match status" value="3"/>
</dbReference>
<evidence type="ECO:0000259" key="2">
    <source>
        <dbReference type="Pfam" id="PF07731"/>
    </source>
</evidence>
<dbReference type="PANTHER" id="PTHR48267:SF1">
    <property type="entry name" value="BILIRUBIN OXIDASE"/>
    <property type="match status" value="1"/>
</dbReference>
<dbReference type="Pfam" id="PF07731">
    <property type="entry name" value="Cu-oxidase_2"/>
    <property type="match status" value="1"/>
</dbReference>
<sequence>MGQLARYSPWRVLFILLAALIVFLVFLTSGGSTKPKRTALELAASTKADNSSEQSVCLILAPSPNLTQFVDALPIIPIINVSTGEKIVMKAFTIHQKLHRDLPPTRLYGFGTSESNAQYPGPALQATRNVRSRIRWENHIADEQHFLALDKTILAALPRRGGVPIVTHLHGMELEPKYDGHPEAWFTKYGETGPRYVTQDYEYLNTVLPSMLWYHDHSIGITRLNLAAGLAGPYVVRGSKHEEPTSLPKGDQEIFLFIQDKQLFANGSINFPSVGDDVTMHPVWCPGYYGDTMVVNGKVWPYHEVFPFKYRLRILNGASERFLDLQINHGNKTLPFHKIGTDGGYLRSSVRLNHLVLSPGERIDCVVDFTGLKAGDRVLLNNTGNVAYPGGPPLDAGDKMRAVLEFRIVANSTADRSRIPKNLSDYSPPVVPAANRTRFRHFILTETINNAGNGTELLLANRSFQDPVTEISHLGATEIWQFISLTPSVAHPIHLHLVKFHVLDVQPMDTGSYLNSTCSLIYDYGQPGSCFLGPSRPPDPQEIGWKDIASAWPGNVTRILVTFRSQDGSAFRFDPTGEPGFLWHCHLLSHEDNSMMRPMNVVY</sequence>
<dbReference type="InterPro" id="IPR011706">
    <property type="entry name" value="Cu-oxidase_C"/>
</dbReference>
<dbReference type="GO" id="GO:0005507">
    <property type="term" value="F:copper ion binding"/>
    <property type="evidence" value="ECO:0007669"/>
    <property type="project" value="InterPro"/>
</dbReference>
<dbReference type="InterPro" id="IPR008972">
    <property type="entry name" value="Cupredoxin"/>
</dbReference>
<dbReference type="Gene3D" id="2.60.40.420">
    <property type="entry name" value="Cupredoxins - blue copper proteins"/>
    <property type="match status" value="3"/>
</dbReference>
<name>A0A176VZ83_MARPO</name>
<dbReference type="AlphaFoldDB" id="A0A176VZ83"/>
<dbReference type="InterPro" id="IPR045087">
    <property type="entry name" value="Cu-oxidase_fam"/>
</dbReference>
<dbReference type="EMBL" id="LVLJ01002379">
    <property type="protein sequence ID" value="OAE25206.1"/>
    <property type="molecule type" value="Genomic_DNA"/>
</dbReference>
<organism evidence="3 4">
    <name type="scientific">Marchantia polymorpha subsp. ruderalis</name>
    <dbReference type="NCBI Taxonomy" id="1480154"/>
    <lineage>
        <taxon>Eukaryota</taxon>
        <taxon>Viridiplantae</taxon>
        <taxon>Streptophyta</taxon>
        <taxon>Embryophyta</taxon>
        <taxon>Marchantiophyta</taxon>
        <taxon>Marchantiopsida</taxon>
        <taxon>Marchantiidae</taxon>
        <taxon>Marchantiales</taxon>
        <taxon>Marchantiaceae</taxon>
        <taxon>Marchantia</taxon>
    </lineage>
</organism>
<comment type="similarity">
    <text evidence="1">Belongs to the multicopper oxidase family.</text>
</comment>
<reference evidence="3" key="1">
    <citation type="submission" date="2016-03" db="EMBL/GenBank/DDBJ databases">
        <title>Mechanisms controlling the formation of the plant cell surface in tip-growing cells are functionally conserved among land plants.</title>
        <authorList>
            <person name="Honkanen S."/>
            <person name="Jones V.A."/>
            <person name="Morieri G."/>
            <person name="Champion C."/>
            <person name="Hetherington A.J."/>
            <person name="Kelly S."/>
            <person name="Saint-Marcoux D."/>
            <person name="Proust H."/>
            <person name="Prescott H."/>
            <person name="Dolan L."/>
        </authorList>
    </citation>
    <scope>NUCLEOTIDE SEQUENCE [LARGE SCALE GENOMIC DNA]</scope>
    <source>
        <tissue evidence="3">Whole gametophyte</tissue>
    </source>
</reference>
<comment type="caution">
    <text evidence="3">The sequence shown here is derived from an EMBL/GenBank/DDBJ whole genome shotgun (WGS) entry which is preliminary data.</text>
</comment>
<evidence type="ECO:0000256" key="1">
    <source>
        <dbReference type="ARBA" id="ARBA00010609"/>
    </source>
</evidence>
<dbReference type="CDD" id="cd13868">
    <property type="entry name" value="CuRO_2_CotA_like"/>
    <property type="match status" value="1"/>
</dbReference>
<evidence type="ECO:0000313" key="3">
    <source>
        <dbReference type="EMBL" id="OAE25206.1"/>
    </source>
</evidence>
<evidence type="ECO:0000313" key="4">
    <source>
        <dbReference type="Proteomes" id="UP000077202"/>
    </source>
</evidence>
<dbReference type="CDD" id="cd13844">
    <property type="entry name" value="CuRO_1_BOD_CotA_like"/>
    <property type="match status" value="1"/>
</dbReference>
<dbReference type="GO" id="GO:0016491">
    <property type="term" value="F:oxidoreductase activity"/>
    <property type="evidence" value="ECO:0007669"/>
    <property type="project" value="InterPro"/>
</dbReference>